<keyword evidence="2" id="KW-1185">Reference proteome</keyword>
<comment type="caution">
    <text evidence="1">The sequence shown here is derived from an EMBL/GenBank/DDBJ whole genome shotgun (WGS) entry which is preliminary data.</text>
</comment>
<dbReference type="EMBL" id="JAHRIN010016960">
    <property type="protein sequence ID" value="MEQ2196602.1"/>
    <property type="molecule type" value="Genomic_DNA"/>
</dbReference>
<evidence type="ECO:0000313" key="1">
    <source>
        <dbReference type="EMBL" id="MEQ2196602.1"/>
    </source>
</evidence>
<organism evidence="1 2">
    <name type="scientific">Xenoophorus captivus</name>
    <dbReference type="NCBI Taxonomy" id="1517983"/>
    <lineage>
        <taxon>Eukaryota</taxon>
        <taxon>Metazoa</taxon>
        <taxon>Chordata</taxon>
        <taxon>Craniata</taxon>
        <taxon>Vertebrata</taxon>
        <taxon>Euteleostomi</taxon>
        <taxon>Actinopterygii</taxon>
        <taxon>Neopterygii</taxon>
        <taxon>Teleostei</taxon>
        <taxon>Neoteleostei</taxon>
        <taxon>Acanthomorphata</taxon>
        <taxon>Ovalentaria</taxon>
        <taxon>Atherinomorphae</taxon>
        <taxon>Cyprinodontiformes</taxon>
        <taxon>Goodeidae</taxon>
        <taxon>Xenoophorus</taxon>
    </lineage>
</organism>
<proteinExistence type="predicted"/>
<name>A0ABV0QMA3_9TELE</name>
<protein>
    <submittedName>
        <fullName evidence="1">Uncharacterized protein</fullName>
    </submittedName>
</protein>
<reference evidence="1 2" key="1">
    <citation type="submission" date="2021-06" db="EMBL/GenBank/DDBJ databases">
        <authorList>
            <person name="Palmer J.M."/>
        </authorList>
    </citation>
    <scope>NUCLEOTIDE SEQUENCE [LARGE SCALE GENOMIC DNA]</scope>
    <source>
        <strain evidence="1 2">XC_2019</strain>
        <tissue evidence="1">Muscle</tissue>
    </source>
</reference>
<accession>A0ABV0QMA3</accession>
<dbReference type="Proteomes" id="UP001434883">
    <property type="component" value="Unassembled WGS sequence"/>
</dbReference>
<sequence>MKWKFFLQRPLHLSVSVARYVEAERYGDYVSVGGEGAALQGDVGGLEPWRRGLQAGRALLQVSLQPGAASGGVHHERCPAGRSSFTCSNLGSAICQALVNGSLGGAMASVHEGGGAGPVCLPRRAETFGGFDSHQMHGSKSKATFCILADIRCVIRFWYQEMH</sequence>
<gene>
    <name evidence="1" type="ORF">XENOCAPTIV_005125</name>
</gene>
<evidence type="ECO:0000313" key="2">
    <source>
        <dbReference type="Proteomes" id="UP001434883"/>
    </source>
</evidence>